<geneLocation type="plasmid" evidence="1 2">
    <name>pRinCIP108029a</name>
</geneLocation>
<dbReference type="RefSeq" id="WP_193444975.1">
    <property type="nucleotide sequence ID" value="NZ_BSOQ01000006.1"/>
</dbReference>
<dbReference type="EMBL" id="CP140639">
    <property type="protein sequence ID" value="WRW37518.1"/>
    <property type="molecule type" value="Genomic_DNA"/>
</dbReference>
<evidence type="ECO:0008006" key="3">
    <source>
        <dbReference type="Google" id="ProtNLM"/>
    </source>
</evidence>
<keyword evidence="2" id="KW-1185">Reference proteome</keyword>
<sequence length="190" mass="21636">MDAAEQSLIGRIWAAIEAKDWKTALSALDDGVSVIPDSLYLFELYADTLLDELQDMEAGWLMLRKFVRLAIEKDSKDWLLGAMYQLFDSSHDYSRFPFGERLSMGKELSQHILALCQREDAHSRAAYYDAMAHFFHEIGNNDVAVELVEMAVTLVKGLPLQDEVKQPLLAQLLKTLAEYKCHEALRRALL</sequence>
<organism evidence="1 2">
    <name type="scientific">Rhizobium indigoferae</name>
    <dbReference type="NCBI Taxonomy" id="158891"/>
    <lineage>
        <taxon>Bacteria</taxon>
        <taxon>Pseudomonadati</taxon>
        <taxon>Pseudomonadota</taxon>
        <taxon>Alphaproteobacteria</taxon>
        <taxon>Hyphomicrobiales</taxon>
        <taxon>Rhizobiaceae</taxon>
        <taxon>Rhizobium/Agrobacterium group</taxon>
        <taxon>Rhizobium</taxon>
    </lineage>
</organism>
<evidence type="ECO:0000313" key="1">
    <source>
        <dbReference type="EMBL" id="WRW37518.1"/>
    </source>
</evidence>
<evidence type="ECO:0000313" key="2">
    <source>
        <dbReference type="Proteomes" id="UP001322785"/>
    </source>
</evidence>
<name>A0ABZ1DNM1_9HYPH</name>
<proteinExistence type="predicted"/>
<keyword evidence="1" id="KW-0614">Plasmid</keyword>
<dbReference type="Proteomes" id="UP001322785">
    <property type="component" value="Plasmid pRinCIP108029a"/>
</dbReference>
<reference evidence="1 2" key="1">
    <citation type="submission" date="2023-12" db="EMBL/GenBank/DDBJ databases">
        <authorList>
            <person name="Menendez E."/>
            <person name="Kaur S."/>
            <person name="Flores-Felix J.D."/>
            <person name="diCenzo G.C."/>
            <person name="Peix A."/>
            <person name="Velazquez E."/>
        </authorList>
    </citation>
    <scope>NUCLEOTIDE SEQUENCE [LARGE SCALE GENOMIC DNA]</scope>
    <source>
        <strain evidence="1 2">CIP 108029</strain>
        <plasmid evidence="1 2">pRinCIP108029a</plasmid>
    </source>
</reference>
<protein>
    <recommendedName>
        <fullName evidence="3">Tetratricopeptide repeat protein</fullName>
    </recommendedName>
</protein>
<gene>
    <name evidence="1" type="ORF">U5G49_007094</name>
</gene>
<accession>A0ABZ1DNM1</accession>